<dbReference type="AlphaFoldDB" id="A0A8X8AY20"/>
<dbReference type="InterPro" id="IPR014729">
    <property type="entry name" value="Rossmann-like_a/b/a_fold"/>
</dbReference>
<dbReference type="PANTHER" id="PTHR43052:SF3">
    <property type="entry name" value="TRNA-5-TAURINOMETHYLURIDINE 2-SULFURTRANSFERASE"/>
    <property type="match status" value="1"/>
</dbReference>
<feature type="compositionally biased region" description="Basic and acidic residues" evidence="1">
    <location>
        <begin position="343"/>
        <end position="355"/>
    </location>
</feature>
<feature type="compositionally biased region" description="Polar residues" evidence="1">
    <location>
        <begin position="218"/>
        <end position="230"/>
    </location>
</feature>
<dbReference type="PANTHER" id="PTHR43052">
    <property type="match status" value="1"/>
</dbReference>
<sequence>MIVLYFLRHRRCLAFLPFLLSHSSFPSPSQPLRVAVLLSGGVDSSVALRLLHAAGHSCTAFYLKIWFQVLRISGISAPGAFMDAISDMEYDYVASGHYAKVVHPPAGPSVLELSQDMVKDQTYFLSHLSQSQLKRLLFPLGCVKKFPAPWLTISSLSACAIDWESRQPLVVGACKSRLSLFTKKQQKLLRKAREMSGVPDLSALLVGQLQLLKKSATKGPTTGSGETNTSRQHDSNPVEQNVDPEPGKKTTTKKVPSSAETASVEEIVPSKGSSKDSKAKKKKRGERSREDSSDGRDRNGMARDSVEDAPDSETPEERPKKKLRKKTGDKVQRSPGSGSIFADHSEPVRGEDEIGGRSPPASLPLADAQGRAEPSGGSRVASAQNARAEFVDRVDFQYDEKTPLIWNPSRCAELTRQIRGGPRELPQVGDLFLKDEYTELSLANRRADGCMNVLIERYDSTLKHTMLELGAAEKLARVRLGVIERLRAEQKKANDKALEEKETLQTAMTDKLSRCLNRVRAYLARRDQDVEKDIVPAREDCSKGASPGGTVKVSDSSSEEEEGDDEVEESPSPLLVGAGKSSEEQEEEGLVEKPSSPTPSEQEKPPEESREENQASARREPGEKQAHEDVVALRDCEAPQDPAVESSVVATGDVQDPSRGKVLEPFLSSKSISRSAKPMFAARKSLATLLEDTGEKEGITLEAETGDFLGNHRGFWFYTIGQRQGLRLPGGPWYVKLNLYVVEKDTKNNVVFVSRDYYSIDKRRRGFRVGSLRWLSGKPLDDVRQLRCKVRHGPGFYSCSFEMEAEGDVAVVHLDEDDQGLAAGQFAAFYEGTTCIGSGVILESWDDQCFPVCAKALQLAAVEDNETRETCQNHDDASYNVCWG</sequence>
<comment type="caution">
    <text evidence="4">The sequence shown here is derived from an EMBL/GenBank/DDBJ whole genome shotgun (WGS) entry which is preliminary data.</text>
</comment>
<dbReference type="Pfam" id="PF20258">
    <property type="entry name" value="tRNA_Me_trans_C"/>
    <property type="match status" value="1"/>
</dbReference>
<evidence type="ECO:0000259" key="3">
    <source>
        <dbReference type="Pfam" id="PF20259"/>
    </source>
</evidence>
<dbReference type="InterPro" id="IPR046884">
    <property type="entry name" value="MnmA-like_central"/>
</dbReference>
<evidence type="ECO:0000259" key="2">
    <source>
        <dbReference type="Pfam" id="PF20258"/>
    </source>
</evidence>
<name>A0A8X8AY20_BRACI</name>
<dbReference type="Gene3D" id="2.40.30.10">
    <property type="entry name" value="Translation factors"/>
    <property type="match status" value="1"/>
</dbReference>
<reference evidence="4 5" key="1">
    <citation type="submission" date="2020-02" db="EMBL/GenBank/DDBJ databases">
        <authorList>
            <person name="Ma Q."/>
            <person name="Huang Y."/>
            <person name="Song X."/>
            <person name="Pei D."/>
        </authorList>
    </citation>
    <scope>NUCLEOTIDE SEQUENCE [LARGE SCALE GENOMIC DNA]</scope>
    <source>
        <strain evidence="4">Sxm20200214</strain>
        <tissue evidence="4">Leaf</tissue>
    </source>
</reference>
<feature type="compositionally biased region" description="Acidic residues" evidence="1">
    <location>
        <begin position="557"/>
        <end position="569"/>
    </location>
</feature>
<dbReference type="InterPro" id="IPR023382">
    <property type="entry name" value="MnmA-like_central_sf"/>
</dbReference>
<feature type="region of interest" description="Disordered" evidence="1">
    <location>
        <begin position="216"/>
        <end position="384"/>
    </location>
</feature>
<dbReference type="Pfam" id="PF20259">
    <property type="entry name" value="tRNA_Me_trans_M"/>
    <property type="match status" value="1"/>
</dbReference>
<evidence type="ECO:0000313" key="4">
    <source>
        <dbReference type="EMBL" id="KAG2314097.1"/>
    </source>
</evidence>
<dbReference type="EMBL" id="JAAMPC010000004">
    <property type="protein sequence ID" value="KAG2314097.1"/>
    <property type="molecule type" value="Genomic_DNA"/>
</dbReference>
<dbReference type="SUPFAM" id="SSF52402">
    <property type="entry name" value="Adenine nucleotide alpha hydrolases-like"/>
    <property type="match status" value="1"/>
</dbReference>
<dbReference type="Proteomes" id="UP000886595">
    <property type="component" value="Unassembled WGS sequence"/>
</dbReference>
<dbReference type="GO" id="GO:0005524">
    <property type="term" value="F:ATP binding"/>
    <property type="evidence" value="ECO:0007669"/>
    <property type="project" value="UniProtKB-KW"/>
</dbReference>
<feature type="region of interest" description="Disordered" evidence="1">
    <location>
        <begin position="534"/>
        <end position="628"/>
    </location>
</feature>
<dbReference type="GO" id="GO:0000049">
    <property type="term" value="F:tRNA binding"/>
    <property type="evidence" value="ECO:0007669"/>
    <property type="project" value="UniProtKB-KW"/>
</dbReference>
<accession>A0A8X8AY20</accession>
<dbReference type="GO" id="GO:0016783">
    <property type="term" value="F:sulfurtransferase activity"/>
    <property type="evidence" value="ECO:0007669"/>
    <property type="project" value="InterPro"/>
</dbReference>
<gene>
    <name evidence="4" type="ORF">Bca52824_017219</name>
</gene>
<keyword evidence="5" id="KW-1185">Reference proteome</keyword>
<proteinExistence type="predicted"/>
<feature type="domain" description="tRNA-specific 2-thiouridylase MnmA-like C-terminal" evidence="2">
    <location>
        <begin position="765"/>
        <end position="841"/>
    </location>
</feature>
<dbReference type="Gene3D" id="3.40.50.620">
    <property type="entry name" value="HUPs"/>
    <property type="match status" value="2"/>
</dbReference>
<dbReference type="OrthoDB" id="3685at2759"/>
<dbReference type="Pfam" id="PF03054">
    <property type="entry name" value="tRNA_Me_trans"/>
    <property type="match status" value="2"/>
</dbReference>
<evidence type="ECO:0008006" key="6">
    <source>
        <dbReference type="Google" id="ProtNLM"/>
    </source>
</evidence>
<dbReference type="GO" id="GO:0008033">
    <property type="term" value="P:tRNA processing"/>
    <property type="evidence" value="ECO:0007669"/>
    <property type="project" value="UniProtKB-KW"/>
</dbReference>
<organism evidence="4 5">
    <name type="scientific">Brassica carinata</name>
    <name type="common">Ethiopian mustard</name>
    <name type="synonym">Abyssinian cabbage</name>
    <dbReference type="NCBI Taxonomy" id="52824"/>
    <lineage>
        <taxon>Eukaryota</taxon>
        <taxon>Viridiplantae</taxon>
        <taxon>Streptophyta</taxon>
        <taxon>Embryophyta</taxon>
        <taxon>Tracheophyta</taxon>
        <taxon>Spermatophyta</taxon>
        <taxon>Magnoliopsida</taxon>
        <taxon>eudicotyledons</taxon>
        <taxon>Gunneridae</taxon>
        <taxon>Pentapetalae</taxon>
        <taxon>rosids</taxon>
        <taxon>malvids</taxon>
        <taxon>Brassicales</taxon>
        <taxon>Brassicaceae</taxon>
        <taxon>Brassiceae</taxon>
        <taxon>Brassica</taxon>
    </lineage>
</organism>
<protein>
    <recommendedName>
        <fullName evidence="6">tRNA methyl transferase</fullName>
    </recommendedName>
</protein>
<feature type="compositionally biased region" description="Basic and acidic residues" evidence="1">
    <location>
        <begin position="601"/>
        <end position="628"/>
    </location>
</feature>
<feature type="compositionally biased region" description="Basic and acidic residues" evidence="1">
    <location>
        <begin position="287"/>
        <end position="306"/>
    </location>
</feature>
<dbReference type="InterPro" id="IPR046885">
    <property type="entry name" value="MnmA-like_C"/>
</dbReference>
<evidence type="ECO:0000256" key="1">
    <source>
        <dbReference type="SAM" id="MobiDB-lite"/>
    </source>
</evidence>
<feature type="domain" description="tRNA-specific 2-thiouridylase MnmA-like central" evidence="3">
    <location>
        <begin position="689"/>
        <end position="755"/>
    </location>
</feature>
<dbReference type="Gene3D" id="2.30.30.280">
    <property type="entry name" value="Adenine nucleotide alpha hydrolases-like domains"/>
    <property type="match status" value="1"/>
</dbReference>
<dbReference type="InterPro" id="IPR051305">
    <property type="entry name" value="tRNA_2-thiouridylase_MnmA"/>
</dbReference>
<evidence type="ECO:0000313" key="5">
    <source>
        <dbReference type="Proteomes" id="UP000886595"/>
    </source>
</evidence>